<evidence type="ECO:0000313" key="2">
    <source>
        <dbReference type="EMBL" id="KAK5819591.1"/>
    </source>
</evidence>
<proteinExistence type="predicted"/>
<protein>
    <submittedName>
        <fullName evidence="2">Uncharacterized protein</fullName>
    </submittedName>
</protein>
<accession>A0ABR0PE65</accession>
<organism evidence="2 3">
    <name type="scientific">Gossypium arboreum</name>
    <name type="common">Tree cotton</name>
    <name type="synonym">Gossypium nanking</name>
    <dbReference type="NCBI Taxonomy" id="29729"/>
    <lineage>
        <taxon>Eukaryota</taxon>
        <taxon>Viridiplantae</taxon>
        <taxon>Streptophyta</taxon>
        <taxon>Embryophyta</taxon>
        <taxon>Tracheophyta</taxon>
        <taxon>Spermatophyta</taxon>
        <taxon>Magnoliopsida</taxon>
        <taxon>eudicotyledons</taxon>
        <taxon>Gunneridae</taxon>
        <taxon>Pentapetalae</taxon>
        <taxon>rosids</taxon>
        <taxon>malvids</taxon>
        <taxon>Malvales</taxon>
        <taxon>Malvaceae</taxon>
        <taxon>Malvoideae</taxon>
        <taxon>Gossypium</taxon>
    </lineage>
</organism>
<evidence type="ECO:0000313" key="3">
    <source>
        <dbReference type="Proteomes" id="UP001358586"/>
    </source>
</evidence>
<sequence>MKEKECEREQKERKKEKSKIEKEKEKEFDQEKKIEKEISEESCDKFQLQYFSDVRHFHLIEKGKVDGGIQPQVLKGKESLAIEPRQTGLKIADKIFDDLVFKRSPIFDMVNCYPLFVVDKLVLSGSMRSCSLDLFCDEKSVEAVRLDRQTPNMILHDNGFSRKAF</sequence>
<comment type="caution">
    <text evidence="2">The sequence shown here is derived from an EMBL/GenBank/DDBJ whole genome shotgun (WGS) entry which is preliminary data.</text>
</comment>
<dbReference type="EMBL" id="JARKNE010000007">
    <property type="protein sequence ID" value="KAK5819591.1"/>
    <property type="molecule type" value="Genomic_DNA"/>
</dbReference>
<evidence type="ECO:0000256" key="1">
    <source>
        <dbReference type="SAM" id="MobiDB-lite"/>
    </source>
</evidence>
<dbReference type="Proteomes" id="UP001358586">
    <property type="component" value="Chromosome 7"/>
</dbReference>
<reference evidence="2 3" key="1">
    <citation type="submission" date="2023-03" db="EMBL/GenBank/DDBJ databases">
        <title>WGS of Gossypium arboreum.</title>
        <authorList>
            <person name="Yu D."/>
        </authorList>
    </citation>
    <scope>NUCLEOTIDE SEQUENCE [LARGE SCALE GENOMIC DNA]</scope>
    <source>
        <tissue evidence="2">Leaf</tissue>
    </source>
</reference>
<gene>
    <name evidence="2" type="ORF">PVK06_024604</name>
</gene>
<keyword evidence="3" id="KW-1185">Reference proteome</keyword>
<feature type="region of interest" description="Disordered" evidence="1">
    <location>
        <begin position="1"/>
        <end position="31"/>
    </location>
</feature>
<name>A0ABR0PE65_GOSAR</name>